<evidence type="ECO:0000313" key="6">
    <source>
        <dbReference type="RefSeq" id="XP_008783345.2"/>
    </source>
</evidence>
<dbReference type="GO" id="GO:0003723">
    <property type="term" value="F:RNA binding"/>
    <property type="evidence" value="ECO:0007669"/>
    <property type="project" value="UniProtKB-UniRule"/>
</dbReference>
<dbReference type="SUPFAM" id="SSF46785">
    <property type="entry name" value="Winged helix' DNA-binding domain"/>
    <property type="match status" value="1"/>
</dbReference>
<feature type="compositionally biased region" description="Pro residues" evidence="3">
    <location>
        <begin position="99"/>
        <end position="115"/>
    </location>
</feature>
<feature type="compositionally biased region" description="Low complexity" evidence="3">
    <location>
        <begin position="89"/>
        <end position="98"/>
    </location>
</feature>
<evidence type="ECO:0000313" key="5">
    <source>
        <dbReference type="Proteomes" id="UP000228380"/>
    </source>
</evidence>
<gene>
    <name evidence="6" type="primary">LOC103702622</name>
</gene>
<proteinExistence type="predicted"/>
<name>A0A8B7BQK6_PHODC</name>
<dbReference type="OrthoDB" id="340227at2759"/>
<dbReference type="PANTHER" id="PTHR22792">
    <property type="entry name" value="LUPUS LA PROTEIN-RELATED"/>
    <property type="match status" value="1"/>
</dbReference>
<dbReference type="GeneID" id="103702622"/>
<dbReference type="Gene3D" id="1.10.10.10">
    <property type="entry name" value="Winged helix-like DNA-binding domain superfamily/Winged helix DNA-binding domain"/>
    <property type="match status" value="1"/>
</dbReference>
<feature type="domain" description="HTH La-type RNA-binding" evidence="4">
    <location>
        <begin position="299"/>
        <end position="388"/>
    </location>
</feature>
<dbReference type="KEGG" id="pda:103702622"/>
<accession>A0A8B7BQK6</accession>
<feature type="compositionally biased region" description="Pro residues" evidence="3">
    <location>
        <begin position="1"/>
        <end position="12"/>
    </location>
</feature>
<dbReference type="InterPro" id="IPR036390">
    <property type="entry name" value="WH_DNA-bd_sf"/>
</dbReference>
<feature type="compositionally biased region" description="Low complexity" evidence="3">
    <location>
        <begin position="52"/>
        <end position="61"/>
    </location>
</feature>
<feature type="region of interest" description="Disordered" evidence="3">
    <location>
        <begin position="1"/>
        <end position="177"/>
    </location>
</feature>
<feature type="compositionally biased region" description="Low complexity" evidence="3">
    <location>
        <begin position="13"/>
        <end position="45"/>
    </location>
</feature>
<dbReference type="InterPro" id="IPR036388">
    <property type="entry name" value="WH-like_DNA-bd_sf"/>
</dbReference>
<dbReference type="Proteomes" id="UP000228380">
    <property type="component" value="Chromosome 1"/>
</dbReference>
<dbReference type="PROSITE" id="PS50961">
    <property type="entry name" value="HTH_LA"/>
    <property type="match status" value="1"/>
</dbReference>
<dbReference type="InterPro" id="IPR045180">
    <property type="entry name" value="La_dom_prot"/>
</dbReference>
<sequence>MTVTSNPPPSPSFPSSLQTSSPSSSNPWNRNPAGTLPAPLLGGPSSWPPLPSSSSSSSSSSQIHAAVNATSMATVEKNPDETASPEAIDPPSTSAPEPSSDPSPASAPEPDPLPVQEPTALSAEIDAAPRPFAPRRRGPNHAASNHQRGRNHRPQHGGGSRGPFFPGANGRNFNAPPAASWNPGFGFGSMWPPHQFMGVPVGVPLPGGPPLNYYDANLPPIPVPLTHYGGSFYPELNGPFYHFPLLPPGALPLGVPPPLPPMYEDPKVALPPTPPPLPPMYEDPKVALPPTPPPPSMNEDQKAALLAALRKQIEYYFSDQNLVRDVYLKKQMDDEGWVDILTVAKFPKVATKTTDLKVIEEALSSSDSVELQESKLRKKDGWARYCTPKNYVHLF</sequence>
<dbReference type="PANTHER" id="PTHR22792:SF155">
    <property type="entry name" value="LA-RELATED PROTEIN 1C-LIKE"/>
    <property type="match status" value="1"/>
</dbReference>
<dbReference type="Pfam" id="PF05383">
    <property type="entry name" value="La"/>
    <property type="match status" value="1"/>
</dbReference>
<reference evidence="6" key="2">
    <citation type="submission" date="2025-08" db="UniProtKB">
        <authorList>
            <consortium name="RefSeq"/>
        </authorList>
    </citation>
    <scope>IDENTIFICATION</scope>
    <source>
        <tissue evidence="6">Young leaves</tissue>
    </source>
</reference>
<dbReference type="SMART" id="SM00715">
    <property type="entry name" value="LA"/>
    <property type="match status" value="1"/>
</dbReference>
<keyword evidence="1 2" id="KW-0694">RNA-binding</keyword>
<organism evidence="5 6">
    <name type="scientific">Phoenix dactylifera</name>
    <name type="common">Date palm</name>
    <dbReference type="NCBI Taxonomy" id="42345"/>
    <lineage>
        <taxon>Eukaryota</taxon>
        <taxon>Viridiplantae</taxon>
        <taxon>Streptophyta</taxon>
        <taxon>Embryophyta</taxon>
        <taxon>Tracheophyta</taxon>
        <taxon>Spermatophyta</taxon>
        <taxon>Magnoliopsida</taxon>
        <taxon>Liliopsida</taxon>
        <taxon>Arecaceae</taxon>
        <taxon>Coryphoideae</taxon>
        <taxon>Phoeniceae</taxon>
        <taxon>Phoenix</taxon>
    </lineage>
</organism>
<dbReference type="CDD" id="cd07323">
    <property type="entry name" value="LAM"/>
    <property type="match status" value="1"/>
</dbReference>
<keyword evidence="5" id="KW-1185">Reference proteome</keyword>
<protein>
    <submittedName>
        <fullName evidence="6">Leucine-rich repeat extensin-like protein 5</fullName>
    </submittedName>
</protein>
<evidence type="ECO:0000256" key="3">
    <source>
        <dbReference type="SAM" id="MobiDB-lite"/>
    </source>
</evidence>
<dbReference type="AlphaFoldDB" id="A0A8B7BQK6"/>
<evidence type="ECO:0000256" key="1">
    <source>
        <dbReference type="ARBA" id="ARBA00022884"/>
    </source>
</evidence>
<evidence type="ECO:0000259" key="4">
    <source>
        <dbReference type="PROSITE" id="PS50961"/>
    </source>
</evidence>
<reference evidence="5" key="1">
    <citation type="journal article" date="2019" name="Nat. Commun.">
        <title>Genome-wide association mapping of date palm fruit traits.</title>
        <authorList>
            <person name="Hazzouri K.M."/>
            <person name="Gros-Balthazard M."/>
            <person name="Flowers J.M."/>
            <person name="Copetti D."/>
            <person name="Lemansour A."/>
            <person name="Lebrun M."/>
            <person name="Masmoudi K."/>
            <person name="Ferrand S."/>
            <person name="Dhar M.I."/>
            <person name="Fresquez Z.A."/>
            <person name="Rosas U."/>
            <person name="Zhang J."/>
            <person name="Talag J."/>
            <person name="Lee S."/>
            <person name="Kudrna D."/>
            <person name="Powell R.F."/>
            <person name="Leitch I.J."/>
            <person name="Krueger R.R."/>
            <person name="Wing R.A."/>
            <person name="Amiri K.M.A."/>
            <person name="Purugganan M.D."/>
        </authorList>
    </citation>
    <scope>NUCLEOTIDE SEQUENCE [LARGE SCALE GENOMIC DNA]</scope>
    <source>
        <strain evidence="5">cv. Khalas</strain>
    </source>
</reference>
<dbReference type="InterPro" id="IPR006630">
    <property type="entry name" value="La_HTH"/>
</dbReference>
<evidence type="ECO:0000256" key="2">
    <source>
        <dbReference type="PROSITE-ProRule" id="PRU00332"/>
    </source>
</evidence>
<dbReference type="RefSeq" id="XP_008783345.2">
    <property type="nucleotide sequence ID" value="XM_008785123.4"/>
</dbReference>